<gene>
    <name evidence="1" type="ORF">ACFFHW_11350</name>
</gene>
<comment type="caution">
    <text evidence="1">The sequence shown here is derived from an EMBL/GenBank/DDBJ whole genome shotgun (WGS) entry which is preliminary data.</text>
</comment>
<accession>A0ABV6G4I0</accession>
<reference evidence="1 2" key="1">
    <citation type="submission" date="2024-09" db="EMBL/GenBank/DDBJ databases">
        <authorList>
            <person name="Sun Q."/>
            <person name="Mori K."/>
        </authorList>
    </citation>
    <scope>NUCLEOTIDE SEQUENCE [LARGE SCALE GENOMIC DNA]</scope>
    <source>
        <strain evidence="1 2">CCM 7415</strain>
    </source>
</reference>
<protein>
    <recommendedName>
        <fullName evidence="3">Terminase small subunit</fullName>
    </recommendedName>
</protein>
<keyword evidence="2" id="KW-1185">Reference proteome</keyword>
<organism evidence="1 2">
    <name type="scientific">Kushneria aurantia</name>
    <dbReference type="NCBI Taxonomy" id="504092"/>
    <lineage>
        <taxon>Bacteria</taxon>
        <taxon>Pseudomonadati</taxon>
        <taxon>Pseudomonadota</taxon>
        <taxon>Gammaproteobacteria</taxon>
        <taxon>Oceanospirillales</taxon>
        <taxon>Halomonadaceae</taxon>
        <taxon>Kushneria</taxon>
    </lineage>
</organism>
<evidence type="ECO:0000313" key="2">
    <source>
        <dbReference type="Proteomes" id="UP001589814"/>
    </source>
</evidence>
<evidence type="ECO:0000313" key="1">
    <source>
        <dbReference type="EMBL" id="MFC0268567.1"/>
    </source>
</evidence>
<dbReference type="EMBL" id="JBHLVX010000043">
    <property type="protein sequence ID" value="MFC0268567.1"/>
    <property type="molecule type" value="Genomic_DNA"/>
</dbReference>
<dbReference type="RefSeq" id="WP_156826657.1">
    <property type="nucleotide sequence ID" value="NZ_JBHLVX010000043.1"/>
</dbReference>
<evidence type="ECO:0008006" key="3">
    <source>
        <dbReference type="Google" id="ProtNLM"/>
    </source>
</evidence>
<sequence length="199" mass="22928">MARSRYDWEAIERDYRTGQYTLQQLSDIHGPSRSRISRHASEGGWQKDLTQAVAQRTREKLSRQQHEEVREGVRAPTDEELIESASDNNVLVQACHRQRLKQYREMANRYAKLLQSQMARDTITVQTKSGDPAEVDTPLKYLGECMTYGTRALESVIKLERQAYGMDEENADHPPERELTDDELDAQIARYAAQVDGEQ</sequence>
<name>A0ABV6G4I0_9GAMM</name>
<proteinExistence type="predicted"/>
<dbReference type="Proteomes" id="UP001589814">
    <property type="component" value="Unassembled WGS sequence"/>
</dbReference>